<dbReference type="EMBL" id="JABWDY010011943">
    <property type="protein sequence ID" value="KAF5199447.1"/>
    <property type="molecule type" value="Genomic_DNA"/>
</dbReference>
<accession>A0A7J6WR77</accession>
<protein>
    <recommendedName>
        <fullName evidence="3">Reverse transcriptase zinc-binding domain-containing protein</fullName>
    </recommendedName>
</protein>
<organism evidence="1 2">
    <name type="scientific">Thalictrum thalictroides</name>
    <name type="common">Rue-anemone</name>
    <name type="synonym">Anemone thalictroides</name>
    <dbReference type="NCBI Taxonomy" id="46969"/>
    <lineage>
        <taxon>Eukaryota</taxon>
        <taxon>Viridiplantae</taxon>
        <taxon>Streptophyta</taxon>
        <taxon>Embryophyta</taxon>
        <taxon>Tracheophyta</taxon>
        <taxon>Spermatophyta</taxon>
        <taxon>Magnoliopsida</taxon>
        <taxon>Ranunculales</taxon>
        <taxon>Ranunculaceae</taxon>
        <taxon>Thalictroideae</taxon>
        <taxon>Thalictrum</taxon>
    </lineage>
</organism>
<keyword evidence="2" id="KW-1185">Reference proteome</keyword>
<comment type="caution">
    <text evidence="1">The sequence shown here is derived from an EMBL/GenBank/DDBJ whole genome shotgun (WGS) entry which is preliminary data.</text>
</comment>
<sequence>MCKQDEESIGHLFLHCSVAQDAWQALTGFCNDATSCRQSSGNPKQLLQNWPSRPGVTVQAKMWALLPYAVLWAVVPWAK</sequence>
<dbReference type="Proteomes" id="UP000554482">
    <property type="component" value="Unassembled WGS sequence"/>
</dbReference>
<evidence type="ECO:0000313" key="2">
    <source>
        <dbReference type="Proteomes" id="UP000554482"/>
    </source>
</evidence>
<gene>
    <name evidence="1" type="ORF">FRX31_010967</name>
</gene>
<evidence type="ECO:0000313" key="1">
    <source>
        <dbReference type="EMBL" id="KAF5199447.1"/>
    </source>
</evidence>
<reference evidence="1 2" key="1">
    <citation type="submission" date="2020-06" db="EMBL/GenBank/DDBJ databases">
        <title>Transcriptomic and genomic resources for Thalictrum thalictroides and T. hernandezii: Facilitating candidate gene discovery in an emerging model plant lineage.</title>
        <authorList>
            <person name="Arias T."/>
            <person name="Riano-Pachon D.M."/>
            <person name="Di Stilio V.S."/>
        </authorList>
    </citation>
    <scope>NUCLEOTIDE SEQUENCE [LARGE SCALE GENOMIC DNA]</scope>
    <source>
        <strain evidence="2">cv. WT478/WT964</strain>
        <tissue evidence="1">Leaves</tissue>
    </source>
</reference>
<name>A0A7J6WR77_THATH</name>
<evidence type="ECO:0008006" key="3">
    <source>
        <dbReference type="Google" id="ProtNLM"/>
    </source>
</evidence>
<dbReference type="AlphaFoldDB" id="A0A7J6WR77"/>
<dbReference type="OrthoDB" id="696485at2759"/>
<proteinExistence type="predicted"/>